<reference evidence="2" key="1">
    <citation type="journal article" date="2015" name="Nat. Genet.">
        <title>The genome and transcriptome of the zoonotic hookworm Ancylostoma ceylanicum identify infection-specific gene families.</title>
        <authorList>
            <person name="Schwarz E.M."/>
            <person name="Hu Y."/>
            <person name="Antoshechkin I."/>
            <person name="Miller M.M."/>
            <person name="Sternberg P.W."/>
            <person name="Aroian R.V."/>
        </authorList>
    </citation>
    <scope>NUCLEOTIDE SEQUENCE</scope>
    <source>
        <strain evidence="2">HY135</strain>
    </source>
</reference>
<dbReference type="EMBL" id="JARK01001452">
    <property type="protein sequence ID" value="EYC00360.1"/>
    <property type="molecule type" value="Genomic_DNA"/>
</dbReference>
<name>A0A016TCJ9_9BILA</name>
<accession>A0A016TCJ9</accession>
<organism evidence="1 2">
    <name type="scientific">Ancylostoma ceylanicum</name>
    <dbReference type="NCBI Taxonomy" id="53326"/>
    <lineage>
        <taxon>Eukaryota</taxon>
        <taxon>Metazoa</taxon>
        <taxon>Ecdysozoa</taxon>
        <taxon>Nematoda</taxon>
        <taxon>Chromadorea</taxon>
        <taxon>Rhabditida</taxon>
        <taxon>Rhabditina</taxon>
        <taxon>Rhabditomorpha</taxon>
        <taxon>Strongyloidea</taxon>
        <taxon>Ancylostomatidae</taxon>
        <taxon>Ancylostomatinae</taxon>
        <taxon>Ancylostoma</taxon>
    </lineage>
</organism>
<sequence length="73" mass="8953">MTGESWCSDQFLALREKHREFSSSHILVFCCYFPPIYCFSLRTHSMQFHKVFHLQFDHLEVWKHLEGFSLHRY</sequence>
<proteinExistence type="predicted"/>
<gene>
    <name evidence="1" type="primary">Acey_s0116.g577</name>
    <name evidence="1" type="ORF">Y032_0116g577</name>
</gene>
<evidence type="ECO:0000313" key="2">
    <source>
        <dbReference type="Proteomes" id="UP000024635"/>
    </source>
</evidence>
<comment type="caution">
    <text evidence="1">The sequence shown here is derived from an EMBL/GenBank/DDBJ whole genome shotgun (WGS) entry which is preliminary data.</text>
</comment>
<keyword evidence="2" id="KW-1185">Reference proteome</keyword>
<protein>
    <submittedName>
        <fullName evidence="1">Uncharacterized protein</fullName>
    </submittedName>
</protein>
<dbReference type="Proteomes" id="UP000024635">
    <property type="component" value="Unassembled WGS sequence"/>
</dbReference>
<evidence type="ECO:0000313" key="1">
    <source>
        <dbReference type="EMBL" id="EYC00360.1"/>
    </source>
</evidence>
<dbReference type="AlphaFoldDB" id="A0A016TCJ9"/>